<name>A0A5C7BCX0_9FLAO</name>
<proteinExistence type="predicted"/>
<dbReference type="Proteomes" id="UP000321938">
    <property type="component" value="Unassembled WGS sequence"/>
</dbReference>
<dbReference type="PANTHER" id="PTHR35446">
    <property type="entry name" value="SI:CH211-175M2.5"/>
    <property type="match status" value="1"/>
</dbReference>
<dbReference type="Pfam" id="PF02627">
    <property type="entry name" value="CMD"/>
    <property type="match status" value="1"/>
</dbReference>
<dbReference type="EMBL" id="VOSB01000008">
    <property type="protein sequence ID" value="TXE18350.1"/>
    <property type="molecule type" value="Genomic_DNA"/>
</dbReference>
<evidence type="ECO:0000313" key="3">
    <source>
        <dbReference type="Proteomes" id="UP000321938"/>
    </source>
</evidence>
<dbReference type="GO" id="GO:0051920">
    <property type="term" value="F:peroxiredoxin activity"/>
    <property type="evidence" value="ECO:0007669"/>
    <property type="project" value="InterPro"/>
</dbReference>
<sequence>MALVTPLSAEHDPETQQLAEFFNETLGFCPNSVLTMQRRPAISKAFINLNKAVMANEGCVTSALKRMIAWVSSNAADCRYCQAHAIRAAERYGAEQEQLDHIWEYRTHSAFSDAERAALDFSLAASQVPNAVNADIKSRLYEHWDEGEIVEMLGVISLFGYLNRWNDSMGTDIEDDAVDSGNQYLGQHGFEVGKHDGSKY</sequence>
<dbReference type="RefSeq" id="WP_147231428.1">
    <property type="nucleotide sequence ID" value="NZ_VOSB01000008.1"/>
</dbReference>
<reference evidence="2 3" key="1">
    <citation type="submission" date="2019-08" db="EMBL/GenBank/DDBJ databases">
        <title>Genome of Psychroserpens burtonensis ACAM 167.</title>
        <authorList>
            <person name="Bowman J.P."/>
        </authorList>
    </citation>
    <scope>NUCLEOTIDE SEQUENCE [LARGE SCALE GENOMIC DNA]</scope>
    <source>
        <strain evidence="2 3">ACAM 167</strain>
    </source>
</reference>
<protein>
    <submittedName>
        <fullName evidence="2">Carboxymuconolactone decarboxylase family protein</fullName>
    </submittedName>
</protein>
<accession>A0A5C7BCX0</accession>
<dbReference type="InterPro" id="IPR029032">
    <property type="entry name" value="AhpD-like"/>
</dbReference>
<dbReference type="AlphaFoldDB" id="A0A5C7BCX0"/>
<dbReference type="SUPFAM" id="SSF69118">
    <property type="entry name" value="AhpD-like"/>
    <property type="match status" value="1"/>
</dbReference>
<dbReference type="OrthoDB" id="9801997at2"/>
<evidence type="ECO:0000259" key="1">
    <source>
        <dbReference type="Pfam" id="PF02627"/>
    </source>
</evidence>
<organism evidence="2 3">
    <name type="scientific">Psychroserpens burtonensis</name>
    <dbReference type="NCBI Taxonomy" id="49278"/>
    <lineage>
        <taxon>Bacteria</taxon>
        <taxon>Pseudomonadati</taxon>
        <taxon>Bacteroidota</taxon>
        <taxon>Flavobacteriia</taxon>
        <taxon>Flavobacteriales</taxon>
        <taxon>Flavobacteriaceae</taxon>
        <taxon>Psychroserpens</taxon>
    </lineage>
</organism>
<gene>
    <name evidence="2" type="ORF">ES692_06795</name>
</gene>
<dbReference type="InterPro" id="IPR003779">
    <property type="entry name" value="CMD-like"/>
</dbReference>
<dbReference type="STRING" id="1123037.GCA_000425305_02148"/>
<comment type="caution">
    <text evidence="2">The sequence shown here is derived from an EMBL/GenBank/DDBJ whole genome shotgun (WGS) entry which is preliminary data.</text>
</comment>
<dbReference type="PANTHER" id="PTHR35446:SF2">
    <property type="entry name" value="CARBOXYMUCONOLACTONE DECARBOXYLASE-LIKE DOMAIN-CONTAINING PROTEIN"/>
    <property type="match status" value="1"/>
</dbReference>
<dbReference type="Gene3D" id="1.20.1290.10">
    <property type="entry name" value="AhpD-like"/>
    <property type="match status" value="1"/>
</dbReference>
<feature type="domain" description="Carboxymuconolactone decarboxylase-like" evidence="1">
    <location>
        <begin position="40"/>
        <end position="120"/>
    </location>
</feature>
<keyword evidence="3" id="KW-1185">Reference proteome</keyword>
<evidence type="ECO:0000313" key="2">
    <source>
        <dbReference type="EMBL" id="TXE18350.1"/>
    </source>
</evidence>